<dbReference type="GO" id="GO:0003677">
    <property type="term" value="F:DNA binding"/>
    <property type="evidence" value="ECO:0007669"/>
    <property type="project" value="UniProtKB-KW"/>
</dbReference>
<dbReference type="PROSITE" id="PS50943">
    <property type="entry name" value="HTH_CROC1"/>
    <property type="match status" value="1"/>
</dbReference>
<evidence type="ECO:0000313" key="4">
    <source>
        <dbReference type="Proteomes" id="UP000547628"/>
    </source>
</evidence>
<gene>
    <name evidence="3" type="ORF">H5S41_02495</name>
</gene>
<organism evidence="3 4">
    <name type="scientific">Limosilactobacillus albertensis</name>
    <dbReference type="NCBI Taxonomy" id="2759752"/>
    <lineage>
        <taxon>Bacteria</taxon>
        <taxon>Bacillati</taxon>
        <taxon>Bacillota</taxon>
        <taxon>Bacilli</taxon>
        <taxon>Lactobacillales</taxon>
        <taxon>Lactobacillaceae</taxon>
        <taxon>Limosilactobacillus</taxon>
    </lineage>
</organism>
<dbReference type="PANTHER" id="PTHR36924">
    <property type="entry name" value="ANTITOXIN HIGA-1"/>
    <property type="match status" value="1"/>
</dbReference>
<evidence type="ECO:0000256" key="1">
    <source>
        <dbReference type="ARBA" id="ARBA00023125"/>
    </source>
</evidence>
<dbReference type="NCBIfam" id="TIGR02607">
    <property type="entry name" value="antidote_HigA"/>
    <property type="match status" value="1"/>
</dbReference>
<dbReference type="Pfam" id="PF01381">
    <property type="entry name" value="HTH_3"/>
    <property type="match status" value="1"/>
</dbReference>
<dbReference type="CDD" id="cd00093">
    <property type="entry name" value="HTH_XRE"/>
    <property type="match status" value="1"/>
</dbReference>
<evidence type="ECO:0000313" key="3">
    <source>
        <dbReference type="EMBL" id="MBB1122836.1"/>
    </source>
</evidence>
<protein>
    <submittedName>
        <fullName evidence="3">HigA family addiction module antidote protein</fullName>
    </submittedName>
</protein>
<dbReference type="PANTHER" id="PTHR36924:SF1">
    <property type="entry name" value="ANTITOXIN HIGA-1"/>
    <property type="match status" value="1"/>
</dbReference>
<dbReference type="InterPro" id="IPR001387">
    <property type="entry name" value="Cro/C1-type_HTH"/>
</dbReference>
<dbReference type="InterPro" id="IPR010982">
    <property type="entry name" value="Lambda_DNA-bd_dom_sf"/>
</dbReference>
<name>A0A839H6V7_9LACO</name>
<accession>A0A839H6V7</accession>
<feature type="domain" description="HTH cro/C1-type" evidence="2">
    <location>
        <begin position="21"/>
        <end position="68"/>
    </location>
</feature>
<dbReference type="SUPFAM" id="SSF47413">
    <property type="entry name" value="lambda repressor-like DNA-binding domains"/>
    <property type="match status" value="1"/>
</dbReference>
<dbReference type="EMBL" id="JACIVD010000050">
    <property type="protein sequence ID" value="MBB1122836.1"/>
    <property type="molecule type" value="Genomic_DNA"/>
</dbReference>
<dbReference type="Proteomes" id="UP000547628">
    <property type="component" value="Unassembled WGS sequence"/>
</dbReference>
<evidence type="ECO:0000259" key="2">
    <source>
        <dbReference type="PROSITE" id="PS50943"/>
    </source>
</evidence>
<reference evidence="3 4" key="1">
    <citation type="submission" date="2020-07" db="EMBL/GenBank/DDBJ databases">
        <title>Description of Limosilactobacillus balticus sp. nov., Limosilactobacillus agrestis sp. nov., Limosilactobacillus albertensis sp. nov., Limosilactobacillus rudii sp. nov., Limosilactobacillus fastidiosus sp. nov., five novel Limosilactobacillus species isolated from the vertebrate gastrointestinal tract, and proposal of 6 subspecies of Limosilactobacillus reuteri adapted to the gastrointestinal tract of specific vertebrate hosts.</title>
        <authorList>
            <person name="Li F."/>
            <person name="Cheng C."/>
            <person name="Zheng J."/>
            <person name="Quevedo R.M."/>
            <person name="Li J."/>
            <person name="Roos S."/>
            <person name="Gaenzle M.G."/>
            <person name="Walter J."/>
        </authorList>
    </citation>
    <scope>NUCLEOTIDE SEQUENCE [LARGE SCALE GENOMIC DNA]</scope>
    <source>
        <strain evidence="3 4">Lr3000</strain>
    </source>
</reference>
<dbReference type="AlphaFoldDB" id="A0A839H6V7"/>
<dbReference type="Gene3D" id="1.10.260.40">
    <property type="entry name" value="lambda repressor-like DNA-binding domains"/>
    <property type="match status" value="1"/>
</dbReference>
<dbReference type="RefSeq" id="WP_163704087.1">
    <property type="nucleotide sequence ID" value="NZ_JACIVD010000050.1"/>
</dbReference>
<comment type="caution">
    <text evidence="3">The sequence shown here is derived from an EMBL/GenBank/DDBJ whole genome shotgun (WGS) entry which is preliminary data.</text>
</comment>
<proteinExistence type="predicted"/>
<keyword evidence="1" id="KW-0238">DNA-binding</keyword>
<dbReference type="InterPro" id="IPR013430">
    <property type="entry name" value="Toxin_antidote_HigA"/>
</dbReference>
<sequence>MRKIPTPTLGQILTAEFMNPQGITAEKLAQELNIPLPHLNRILHGNTLMAPEIAIKFSKFFNTSDNFFLNLQKDIFKRNKNY</sequence>